<accession>A0AA96ZT39</accession>
<evidence type="ECO:0000313" key="2">
    <source>
        <dbReference type="Proteomes" id="UP001302978"/>
    </source>
</evidence>
<keyword evidence="2" id="KW-1185">Reference proteome</keyword>
<dbReference type="KEGG" id="mehf:MmiHf6_14390"/>
<proteinExistence type="predicted"/>
<dbReference type="EMBL" id="CP131059">
    <property type="protein sequence ID" value="WNY24110.1"/>
    <property type="molecule type" value="Genomic_DNA"/>
</dbReference>
<reference evidence="1 2" key="1">
    <citation type="submission" date="2023-07" db="EMBL/GenBank/DDBJ databases">
        <title>Closed genoem sequence of Methanomicrococcus sp. Hf6.</title>
        <authorList>
            <person name="Poehlein A."/>
            <person name="Protasov E."/>
            <person name="Platt K."/>
            <person name="Reeh H."/>
            <person name="Daniel R."/>
            <person name="Brune A."/>
        </authorList>
    </citation>
    <scope>NUCLEOTIDE SEQUENCE [LARGE SCALE GENOMIC DNA]</scope>
    <source>
        <strain evidence="1 2">Hf6</strain>
    </source>
</reference>
<protein>
    <submittedName>
        <fullName evidence="1">Uncharacterized protein</fullName>
    </submittedName>
</protein>
<name>A0AA96ZT39_9EURY</name>
<sequence>MTQEGSVLRATVIISWSWSQRPLLSWNDSIGISYYGHPNTVHINSNSSALVQYDTGFGVFYSSYPISVSKNGTGASATFPMSRVYSAVNGWARCGTATINMQTLYQGNYSPQYINMTAGYVHQAFTITPTIEFGTSGLGLSVTPKGSADVTNSKSYTINRP</sequence>
<organism evidence="1 2">
    <name type="scientific">Methanimicrococcus hongohii</name>
    <dbReference type="NCBI Taxonomy" id="3028295"/>
    <lineage>
        <taxon>Archaea</taxon>
        <taxon>Methanobacteriati</taxon>
        <taxon>Methanobacteriota</taxon>
        <taxon>Stenosarchaea group</taxon>
        <taxon>Methanomicrobia</taxon>
        <taxon>Methanosarcinales</taxon>
        <taxon>Methanosarcinaceae</taxon>
        <taxon>Methanimicrococcus</taxon>
    </lineage>
</organism>
<dbReference type="AlphaFoldDB" id="A0AA96ZT39"/>
<dbReference type="Proteomes" id="UP001302978">
    <property type="component" value="Chromosome"/>
</dbReference>
<gene>
    <name evidence="1" type="ORF">MmiHf6_14390</name>
</gene>
<evidence type="ECO:0000313" key="1">
    <source>
        <dbReference type="EMBL" id="WNY24110.1"/>
    </source>
</evidence>